<sequence length="234" mass="26701">MNLHSSKSSHNPSNLNNQTYRIMRQTKRILTMITAVLCLFMHPIIGYAQEETNGNSKNAEKKGHGKILIVFFSHTGENYAVGNIEVGNTKMVADYIRDVTGGDEFEVVRETPYPKTYKEVVEVAKKERYGNEYPPFKGKVNNIDDYDVVFLGGPVWIHSYPQVMFTFMKQYDLSKKTLIPFLTHEGSGLGYAVQDIKKIYPDANILGPEAFYGHEVRTDMSKVKVWLETLGYKK</sequence>
<reference evidence="2" key="1">
    <citation type="submission" date="2020-04" db="EMBL/GenBank/DDBJ databases">
        <title>Deep metagenomics examines the oral microbiome during advanced dental caries in children, revealing novel taxa and co-occurrences with host molecules.</title>
        <authorList>
            <person name="Baker J.L."/>
            <person name="Morton J.T."/>
            <person name="Dinis M."/>
            <person name="Alvarez R."/>
            <person name="Tran N.C."/>
            <person name="Knight R."/>
            <person name="Edlund A."/>
        </authorList>
    </citation>
    <scope>NUCLEOTIDE SEQUENCE</scope>
    <source>
        <strain evidence="2">JCVI_25_bin.9</strain>
    </source>
</reference>
<dbReference type="PANTHER" id="PTHR39201">
    <property type="entry name" value="EXPORTED PROTEIN-RELATED"/>
    <property type="match status" value="1"/>
</dbReference>
<comment type="caution">
    <text evidence="2">The sequence shown here is derived from an EMBL/GenBank/DDBJ whole genome shotgun (WGS) entry which is preliminary data.</text>
</comment>
<organism evidence="2 3">
    <name type="scientific">Prevotella histicola</name>
    <dbReference type="NCBI Taxonomy" id="470565"/>
    <lineage>
        <taxon>Bacteria</taxon>
        <taxon>Pseudomonadati</taxon>
        <taxon>Bacteroidota</taxon>
        <taxon>Bacteroidia</taxon>
        <taxon>Bacteroidales</taxon>
        <taxon>Prevotellaceae</taxon>
        <taxon>Prevotella</taxon>
    </lineage>
</organism>
<protein>
    <submittedName>
        <fullName evidence="2">Flavodoxin</fullName>
    </submittedName>
</protein>
<feature type="domain" description="Flavodoxin-like" evidence="1">
    <location>
        <begin position="87"/>
        <end position="228"/>
    </location>
</feature>
<evidence type="ECO:0000313" key="2">
    <source>
        <dbReference type="EMBL" id="MBF1414597.1"/>
    </source>
</evidence>
<dbReference type="EMBL" id="JABZSQ010000037">
    <property type="protein sequence ID" value="MBF1414597.1"/>
    <property type="molecule type" value="Genomic_DNA"/>
</dbReference>
<evidence type="ECO:0000259" key="1">
    <source>
        <dbReference type="Pfam" id="PF12682"/>
    </source>
</evidence>
<proteinExistence type="predicted"/>
<dbReference type="Pfam" id="PF12682">
    <property type="entry name" value="Flavodoxin_4"/>
    <property type="match status" value="1"/>
</dbReference>
<evidence type="ECO:0000313" key="3">
    <source>
        <dbReference type="Proteomes" id="UP000757461"/>
    </source>
</evidence>
<dbReference type="Proteomes" id="UP000757461">
    <property type="component" value="Unassembled WGS sequence"/>
</dbReference>
<dbReference type="InterPro" id="IPR008254">
    <property type="entry name" value="Flavodoxin/NO_synth"/>
</dbReference>
<gene>
    <name evidence="2" type="ORF">HXN33_03340</name>
</gene>
<name>A0A930HYV5_9BACT</name>
<dbReference type="GO" id="GO:0010181">
    <property type="term" value="F:FMN binding"/>
    <property type="evidence" value="ECO:0007669"/>
    <property type="project" value="InterPro"/>
</dbReference>
<accession>A0A930HYV5</accession>
<dbReference type="AlphaFoldDB" id="A0A930HYV5"/>
<dbReference type="PANTHER" id="PTHR39201:SF1">
    <property type="entry name" value="FLAVODOXIN-LIKE DOMAIN-CONTAINING PROTEIN"/>
    <property type="match status" value="1"/>
</dbReference>